<dbReference type="PANTHER" id="PTHR10302:SF0">
    <property type="entry name" value="SINGLE-STRANDED DNA-BINDING PROTEIN, MITOCHONDRIAL"/>
    <property type="match status" value="1"/>
</dbReference>
<comment type="subunit">
    <text evidence="3">Homotetramer.</text>
</comment>
<dbReference type="GO" id="GO:0006260">
    <property type="term" value="P:DNA replication"/>
    <property type="evidence" value="ECO:0007669"/>
    <property type="project" value="InterPro"/>
</dbReference>
<name>A0AAE4VKA8_9RICK</name>
<comment type="caution">
    <text evidence="5">The sequence shown here is derived from an EMBL/GenBank/DDBJ whole genome shotgun (WGS) entry which is preliminary data.</text>
</comment>
<dbReference type="PIRSF" id="PIRSF002070">
    <property type="entry name" value="SSB"/>
    <property type="match status" value="1"/>
</dbReference>
<dbReference type="Proteomes" id="UP001289135">
    <property type="component" value="Unassembled WGS sequence"/>
</dbReference>
<keyword evidence="6" id="KW-1185">Reference proteome</keyword>
<evidence type="ECO:0000256" key="4">
    <source>
        <dbReference type="PIRNR" id="PIRNR002070"/>
    </source>
</evidence>
<dbReference type="GO" id="GO:0009295">
    <property type="term" value="C:nucleoid"/>
    <property type="evidence" value="ECO:0007669"/>
    <property type="project" value="TreeGrafter"/>
</dbReference>
<dbReference type="GO" id="GO:0003697">
    <property type="term" value="F:single-stranded DNA binding"/>
    <property type="evidence" value="ECO:0007669"/>
    <property type="project" value="UniProtKB-UniRule"/>
</dbReference>
<evidence type="ECO:0000313" key="5">
    <source>
        <dbReference type="EMBL" id="MDZ5761090.1"/>
    </source>
</evidence>
<dbReference type="GO" id="GO:0006310">
    <property type="term" value="P:DNA recombination"/>
    <property type="evidence" value="ECO:0007669"/>
    <property type="project" value="UniProtKB-KW"/>
</dbReference>
<dbReference type="Gene3D" id="2.40.50.140">
    <property type="entry name" value="Nucleic acid-binding proteins"/>
    <property type="match status" value="1"/>
</dbReference>
<sequence>MAATINKVIIIGNIGKDPDIRLTQNNNEIANISVATSESWKDKNTGERKERTEWHKVVIFVPQLIEVVKKYCRKGSKIYIEGSLQTRKWVDQNGTDKYTTEIVVQSYMHTILFLDNMERDSYNSNNNNNNNQNRISSYTGDLDSDVLNDEIPF</sequence>
<dbReference type="PANTHER" id="PTHR10302">
    <property type="entry name" value="SINGLE-STRANDED DNA-BINDING PROTEIN"/>
    <property type="match status" value="1"/>
</dbReference>
<dbReference type="Pfam" id="PF00436">
    <property type="entry name" value="SSB"/>
    <property type="match status" value="1"/>
</dbReference>
<dbReference type="RefSeq" id="WP_322498519.1">
    <property type="nucleotide sequence ID" value="NZ_JARGYU010000001.1"/>
</dbReference>
<dbReference type="SUPFAM" id="SSF50249">
    <property type="entry name" value="Nucleic acid-binding proteins"/>
    <property type="match status" value="1"/>
</dbReference>
<dbReference type="PROSITE" id="PS50935">
    <property type="entry name" value="SSB"/>
    <property type="match status" value="1"/>
</dbReference>
<evidence type="ECO:0000256" key="2">
    <source>
        <dbReference type="ARBA" id="ARBA00023172"/>
    </source>
</evidence>
<dbReference type="InterPro" id="IPR000424">
    <property type="entry name" value="Primosome_PriB/ssb"/>
</dbReference>
<evidence type="ECO:0000313" key="6">
    <source>
        <dbReference type="Proteomes" id="UP001289135"/>
    </source>
</evidence>
<dbReference type="EMBL" id="JARGYU010000001">
    <property type="protein sequence ID" value="MDZ5761090.1"/>
    <property type="molecule type" value="Genomic_DNA"/>
</dbReference>
<comment type="caution">
    <text evidence="3">Lacks conserved residue(s) required for the propagation of feature annotation.</text>
</comment>
<dbReference type="CDD" id="cd04496">
    <property type="entry name" value="SSB_OBF"/>
    <property type="match status" value="1"/>
</dbReference>
<dbReference type="AlphaFoldDB" id="A0AAE4VKA8"/>
<proteinExistence type="inferred from homology"/>
<keyword evidence="2" id="KW-0233">DNA recombination</keyword>
<protein>
    <recommendedName>
        <fullName evidence="3 4">Single-stranded DNA-binding protein</fullName>
        <shortName evidence="3">SSB</shortName>
    </recommendedName>
</protein>
<evidence type="ECO:0000256" key="1">
    <source>
        <dbReference type="ARBA" id="ARBA00023125"/>
    </source>
</evidence>
<dbReference type="InterPro" id="IPR011344">
    <property type="entry name" value="ssDNA-bd"/>
</dbReference>
<accession>A0AAE4VKA8</accession>
<dbReference type="HAMAP" id="MF_00984">
    <property type="entry name" value="SSB"/>
    <property type="match status" value="1"/>
</dbReference>
<dbReference type="NCBIfam" id="TIGR00621">
    <property type="entry name" value="ssb"/>
    <property type="match status" value="1"/>
</dbReference>
<organism evidence="5 6">
    <name type="scientific">Lyticum sinuosum</name>
    <dbReference type="NCBI Taxonomy" id="1332059"/>
    <lineage>
        <taxon>Bacteria</taxon>
        <taxon>Pseudomonadati</taxon>
        <taxon>Pseudomonadota</taxon>
        <taxon>Alphaproteobacteria</taxon>
        <taxon>Rickettsiales</taxon>
        <taxon>Lyticum</taxon>
    </lineage>
</organism>
<reference evidence="5" key="1">
    <citation type="submission" date="2023-02" db="EMBL/GenBank/DDBJ databases">
        <title>Host association and intracellularity evolved multiple times independently in the Rickettsiales.</title>
        <authorList>
            <person name="Castelli M."/>
            <person name="Nardi T."/>
            <person name="Gammuto L."/>
            <person name="Bellinzona G."/>
            <person name="Sabaneyeva E."/>
            <person name="Potekhin A."/>
            <person name="Serra V."/>
            <person name="Petroni G."/>
            <person name="Sassera D."/>
        </authorList>
    </citation>
    <scope>NUCLEOTIDE SEQUENCE</scope>
    <source>
        <strain evidence="5">USBL-36I1</strain>
    </source>
</reference>
<evidence type="ECO:0000256" key="3">
    <source>
        <dbReference type="HAMAP-Rule" id="MF_00984"/>
    </source>
</evidence>
<keyword evidence="1 3" id="KW-0238">DNA-binding</keyword>
<gene>
    <name evidence="5" type="ORF">Lyticum_00252</name>
</gene>
<dbReference type="InterPro" id="IPR012340">
    <property type="entry name" value="NA-bd_OB-fold"/>
</dbReference>